<gene>
    <name evidence="1" type="ORF">IDJ77_16705</name>
</gene>
<dbReference type="InterPro" id="IPR007357">
    <property type="entry name" value="PhrB-like"/>
</dbReference>
<dbReference type="PANTHER" id="PTHR38657:SF1">
    <property type="entry name" value="SLR1343 PROTEIN"/>
    <property type="match status" value="1"/>
</dbReference>
<dbReference type="PANTHER" id="PTHR38657">
    <property type="entry name" value="SLR1343 PROTEIN"/>
    <property type="match status" value="1"/>
</dbReference>
<dbReference type="Gene3D" id="1.25.40.80">
    <property type="match status" value="1"/>
</dbReference>
<reference evidence="1 2" key="1">
    <citation type="submission" date="2020-09" db="EMBL/GenBank/DDBJ databases">
        <title>Novel species of Mucilaginibacter isolated from a glacier on the Tibetan Plateau.</title>
        <authorList>
            <person name="Liu Q."/>
            <person name="Xin Y.-H."/>
        </authorList>
    </citation>
    <scope>NUCLEOTIDE SEQUENCE [LARGE SCALE GENOMIC DNA]</scope>
    <source>
        <strain evidence="1 2">ZT4R22</strain>
    </source>
</reference>
<dbReference type="InterPro" id="IPR036134">
    <property type="entry name" value="Crypto/Photolyase_FAD-like_sf"/>
</dbReference>
<dbReference type="InterPro" id="IPR014729">
    <property type="entry name" value="Rossmann-like_a/b/a_fold"/>
</dbReference>
<dbReference type="Gene3D" id="3.40.50.620">
    <property type="entry name" value="HUPs"/>
    <property type="match status" value="1"/>
</dbReference>
<evidence type="ECO:0000313" key="2">
    <source>
        <dbReference type="Proteomes" id="UP000606600"/>
    </source>
</evidence>
<proteinExistence type="predicted"/>
<dbReference type="Pfam" id="PF04244">
    <property type="entry name" value="DPRP"/>
    <property type="match status" value="1"/>
</dbReference>
<name>A0ABR7WT26_9SPHI</name>
<keyword evidence="2" id="KW-1185">Reference proteome</keyword>
<sequence>MDHITLIFPHQLFKHHPAVNPSRPVYLVEEWLFFNQYNFHKKKLVLHRASMKCYAEHLSGLGIDVTYIEATNPLCDIRKLIPHLAEQGVKTVHYAHVADDWLEKRLDRKCTEHGIQLAQYRSPNWLNSAGDVADYFDGRKTYFQTDFYIAQRKQRNILLEADGKPIGGKWTYDTENRLKFPKSGAVPLLNVPKKNMHVVEASEWVDKHYPDNPGSTASPFGNLSGFYPVNFEEAEQWLDDFLKQRFGNFGIYEDAMVSGESFLYHAVLTPMLNIGLLNPQQIIDKAMEAASEYDVPLNSLEGFIRQVMGWREFIHIVYEREHVKQRTKNYWGFTRKIPYSFWKGETGIAPVDIVIKRLLRTSYSHHIERLMIMGNFMLLCEFDPNDVYRWFMEMYIDAYDWVMVPNTYGMTQFADGGLMTTKPYISGSNYLLKMGDWPKGPWQDVWDGLFWRFMHVHRNFFLANPRLGMLIKTFDKMPVEKREKHLTNAEAFLAKLDKMK</sequence>
<dbReference type="InterPro" id="IPR052551">
    <property type="entry name" value="UV-DNA_repair_photolyase"/>
</dbReference>
<dbReference type="Proteomes" id="UP000606600">
    <property type="component" value="Unassembled WGS sequence"/>
</dbReference>
<dbReference type="Gene3D" id="1.10.579.10">
    <property type="entry name" value="DNA Cyclobutane Dipyrimidine Photolyase, subunit A, domain 3"/>
    <property type="match status" value="1"/>
</dbReference>
<dbReference type="RefSeq" id="WP_191190110.1">
    <property type="nucleotide sequence ID" value="NZ_JACWMY010000008.1"/>
</dbReference>
<organism evidence="1 2">
    <name type="scientific">Mucilaginibacter pankratovii</name>
    <dbReference type="NCBI Taxonomy" id="2772110"/>
    <lineage>
        <taxon>Bacteria</taxon>
        <taxon>Pseudomonadati</taxon>
        <taxon>Bacteroidota</taxon>
        <taxon>Sphingobacteriia</taxon>
        <taxon>Sphingobacteriales</taxon>
        <taxon>Sphingobacteriaceae</taxon>
        <taxon>Mucilaginibacter</taxon>
    </lineage>
</organism>
<dbReference type="Gene3D" id="1.10.10.1710">
    <property type="entry name" value="Deoxyribodipyrimidine photolyase-related"/>
    <property type="match status" value="1"/>
</dbReference>
<comment type="caution">
    <text evidence="1">The sequence shown here is derived from an EMBL/GenBank/DDBJ whole genome shotgun (WGS) entry which is preliminary data.</text>
</comment>
<dbReference type="EMBL" id="JACWMY010000008">
    <property type="protein sequence ID" value="MBD1365457.1"/>
    <property type="molecule type" value="Genomic_DNA"/>
</dbReference>
<dbReference type="SUPFAM" id="SSF48173">
    <property type="entry name" value="Cryptochrome/photolyase FAD-binding domain"/>
    <property type="match status" value="1"/>
</dbReference>
<protein>
    <submittedName>
        <fullName evidence="1">Cryptochrome/photolyase family protein</fullName>
    </submittedName>
</protein>
<accession>A0ABR7WT26</accession>
<evidence type="ECO:0000313" key="1">
    <source>
        <dbReference type="EMBL" id="MBD1365457.1"/>
    </source>
</evidence>